<evidence type="ECO:0000313" key="7">
    <source>
        <dbReference type="EMBL" id="TCP42374.1"/>
    </source>
</evidence>
<keyword evidence="4 7" id="KW-0808">Transferase</keyword>
<reference evidence="7 8" key="1">
    <citation type="submission" date="2019-03" db="EMBL/GenBank/DDBJ databases">
        <title>Genomic Encyclopedia of Type Strains, Phase IV (KMG-IV): sequencing the most valuable type-strain genomes for metagenomic binning, comparative biology and taxonomic classification.</title>
        <authorList>
            <person name="Goeker M."/>
        </authorList>
    </citation>
    <scope>NUCLEOTIDE SEQUENCE [LARGE SCALE GENOMIC DNA]</scope>
    <source>
        <strain evidence="7 8">DSM 18063</strain>
    </source>
</reference>
<comment type="caution">
    <text evidence="7">The sequence shown here is derived from an EMBL/GenBank/DDBJ whole genome shotgun (WGS) entry which is preliminary data.</text>
</comment>
<keyword evidence="3" id="KW-0997">Cell inner membrane</keyword>
<dbReference type="Pfam" id="PF03279">
    <property type="entry name" value="Lip_A_acyltrans"/>
    <property type="match status" value="1"/>
</dbReference>
<dbReference type="PANTHER" id="PTHR30606">
    <property type="entry name" value="LIPID A BIOSYNTHESIS LAUROYL ACYLTRANSFERASE"/>
    <property type="match status" value="1"/>
</dbReference>
<keyword evidence="5" id="KW-0472">Membrane</keyword>
<dbReference type="PANTHER" id="PTHR30606:SF10">
    <property type="entry name" value="PHOSPHATIDYLINOSITOL MANNOSIDE ACYLTRANSFERASE"/>
    <property type="match status" value="1"/>
</dbReference>
<proteinExistence type="predicted"/>
<dbReference type="GO" id="GO:0005886">
    <property type="term" value="C:plasma membrane"/>
    <property type="evidence" value="ECO:0007669"/>
    <property type="project" value="UniProtKB-SubCell"/>
</dbReference>
<evidence type="ECO:0000256" key="5">
    <source>
        <dbReference type="ARBA" id="ARBA00023136"/>
    </source>
</evidence>
<dbReference type="PIRSF" id="PIRSF026649">
    <property type="entry name" value="MsbB"/>
    <property type="match status" value="1"/>
</dbReference>
<keyword evidence="6" id="KW-0012">Acyltransferase</keyword>
<evidence type="ECO:0000256" key="6">
    <source>
        <dbReference type="ARBA" id="ARBA00023315"/>
    </source>
</evidence>
<dbReference type="AlphaFoldDB" id="A0A4R2Q3F7"/>
<evidence type="ECO:0000256" key="2">
    <source>
        <dbReference type="ARBA" id="ARBA00022475"/>
    </source>
</evidence>
<dbReference type="OrthoDB" id="9801955at2"/>
<name>A0A4R2Q3F7_9RHOB</name>
<dbReference type="Proteomes" id="UP000294835">
    <property type="component" value="Unassembled WGS sequence"/>
</dbReference>
<dbReference type="CDD" id="cd07984">
    <property type="entry name" value="LPLAT_LABLAT-like"/>
    <property type="match status" value="1"/>
</dbReference>
<comment type="subcellular location">
    <subcellularLocation>
        <location evidence="1">Cell inner membrane</location>
    </subcellularLocation>
</comment>
<gene>
    <name evidence="7" type="ORF">EV662_103282</name>
</gene>
<dbReference type="RefSeq" id="WP_132461504.1">
    <property type="nucleotide sequence ID" value="NZ_SLXP01000003.1"/>
</dbReference>
<protein>
    <submittedName>
        <fullName evidence="7">KDO2-lipid IV(A) lauroyltransferase</fullName>
    </submittedName>
</protein>
<dbReference type="InterPro" id="IPR004960">
    <property type="entry name" value="LipA_acyltrans"/>
</dbReference>
<evidence type="ECO:0000313" key="8">
    <source>
        <dbReference type="Proteomes" id="UP000294835"/>
    </source>
</evidence>
<dbReference type="EMBL" id="SLXP01000003">
    <property type="protein sequence ID" value="TCP42374.1"/>
    <property type="molecule type" value="Genomic_DNA"/>
</dbReference>
<sequence length="302" mass="33124">MGKRDRSRGGPAAWVIDRAIRAVIGVARALPYDSRVRFAGWVTRSIVAGPAGYLARAEENLSLIWPGMPAAERRRIARAVADNAGRTLIENYSTAEFLDRMARMPPRGPGLAALEEAHAAGRPVILVTGHFGNYEAARAALVARGLPIGGLYRPMRNRYFNAHYVRTMEAFGGPVFPQGRRGTGGFVRHLKAGGILVLLIDQHNARGATLRFLGQPARTALSAAELALRYDAVLVPFYATRQADGLGFDIDLEAPIPPGTPEAMTQALNDSLEARVRAHPEQWFWIHRRWKADRPRRGKPAA</sequence>
<organism evidence="7 8">
    <name type="scientific">Rhodovulum marinum</name>
    <dbReference type="NCBI Taxonomy" id="320662"/>
    <lineage>
        <taxon>Bacteria</taxon>
        <taxon>Pseudomonadati</taxon>
        <taxon>Pseudomonadota</taxon>
        <taxon>Alphaproteobacteria</taxon>
        <taxon>Rhodobacterales</taxon>
        <taxon>Paracoccaceae</taxon>
        <taxon>Rhodovulum</taxon>
    </lineage>
</organism>
<accession>A0A4R2Q3F7</accession>
<evidence type="ECO:0000256" key="4">
    <source>
        <dbReference type="ARBA" id="ARBA00022679"/>
    </source>
</evidence>
<dbReference type="GO" id="GO:0016746">
    <property type="term" value="F:acyltransferase activity"/>
    <property type="evidence" value="ECO:0007669"/>
    <property type="project" value="UniProtKB-KW"/>
</dbReference>
<dbReference type="GO" id="GO:0009247">
    <property type="term" value="P:glycolipid biosynthetic process"/>
    <property type="evidence" value="ECO:0007669"/>
    <property type="project" value="UniProtKB-ARBA"/>
</dbReference>
<keyword evidence="2" id="KW-1003">Cell membrane</keyword>
<evidence type="ECO:0000256" key="1">
    <source>
        <dbReference type="ARBA" id="ARBA00004533"/>
    </source>
</evidence>
<keyword evidence="8" id="KW-1185">Reference proteome</keyword>
<evidence type="ECO:0000256" key="3">
    <source>
        <dbReference type="ARBA" id="ARBA00022519"/>
    </source>
</evidence>